<dbReference type="Proteomes" id="UP001157006">
    <property type="component" value="Chromosome 4"/>
</dbReference>
<gene>
    <name evidence="1" type="ORF">VFH_IV156080</name>
</gene>
<organism evidence="1 2">
    <name type="scientific">Vicia faba</name>
    <name type="common">Broad bean</name>
    <name type="synonym">Faba vulgaris</name>
    <dbReference type="NCBI Taxonomy" id="3906"/>
    <lineage>
        <taxon>Eukaryota</taxon>
        <taxon>Viridiplantae</taxon>
        <taxon>Streptophyta</taxon>
        <taxon>Embryophyta</taxon>
        <taxon>Tracheophyta</taxon>
        <taxon>Spermatophyta</taxon>
        <taxon>Magnoliopsida</taxon>
        <taxon>eudicotyledons</taxon>
        <taxon>Gunneridae</taxon>
        <taxon>Pentapetalae</taxon>
        <taxon>rosids</taxon>
        <taxon>fabids</taxon>
        <taxon>Fabales</taxon>
        <taxon>Fabaceae</taxon>
        <taxon>Papilionoideae</taxon>
        <taxon>50 kb inversion clade</taxon>
        <taxon>NPAAA clade</taxon>
        <taxon>Hologalegina</taxon>
        <taxon>IRL clade</taxon>
        <taxon>Fabeae</taxon>
        <taxon>Vicia</taxon>
    </lineage>
</organism>
<accession>A0AAV1AIR3</accession>
<dbReference type="AlphaFoldDB" id="A0AAV1AIR3"/>
<name>A0AAV1AIR3_VICFA</name>
<evidence type="ECO:0000313" key="1">
    <source>
        <dbReference type="EMBL" id="CAI8609904.1"/>
    </source>
</evidence>
<keyword evidence="2" id="KW-1185">Reference proteome</keyword>
<dbReference type="EMBL" id="OX451739">
    <property type="protein sequence ID" value="CAI8609904.1"/>
    <property type="molecule type" value="Genomic_DNA"/>
</dbReference>
<protein>
    <submittedName>
        <fullName evidence="1">Uncharacterized protein</fullName>
    </submittedName>
</protein>
<evidence type="ECO:0000313" key="2">
    <source>
        <dbReference type="Proteomes" id="UP001157006"/>
    </source>
</evidence>
<sequence>MSQEELYSNKLLIIFFKELGYIGGVVPHNKALKKRLKWFIEIRLLMDVNAKEERKCKKIIHQMKRGIQIVSAVDSPSNTLMLINTFSSRDGKEVNMIFSTKFFAISRRKCLRGFPDVEILGNARGVSRALGNPASVFLAQS</sequence>
<reference evidence="1 2" key="1">
    <citation type="submission" date="2023-01" db="EMBL/GenBank/DDBJ databases">
        <authorList>
            <person name="Kreplak J."/>
        </authorList>
    </citation>
    <scope>NUCLEOTIDE SEQUENCE [LARGE SCALE GENOMIC DNA]</scope>
</reference>
<proteinExistence type="predicted"/>